<evidence type="ECO:0000256" key="6">
    <source>
        <dbReference type="ARBA" id="ARBA00022692"/>
    </source>
</evidence>
<keyword evidence="13" id="KW-1185">Reference proteome</keyword>
<dbReference type="Proteomes" id="UP001479606">
    <property type="component" value="Unassembled WGS sequence"/>
</dbReference>
<dbReference type="PANTHER" id="PTHR33446:SF2">
    <property type="entry name" value="PROTEIN TONB"/>
    <property type="match status" value="1"/>
</dbReference>
<comment type="caution">
    <text evidence="12">The sequence shown here is derived from an EMBL/GenBank/DDBJ whole genome shotgun (WGS) entry which is preliminary data.</text>
</comment>
<dbReference type="InterPro" id="IPR037682">
    <property type="entry name" value="TonB_C"/>
</dbReference>
<keyword evidence="4" id="KW-1003">Cell membrane</keyword>
<dbReference type="InterPro" id="IPR051045">
    <property type="entry name" value="TonB-dependent_transducer"/>
</dbReference>
<keyword evidence="5" id="KW-0997">Cell inner membrane</keyword>
<keyword evidence="7" id="KW-0653">Protein transport</keyword>
<dbReference type="NCBIfam" id="TIGR01352">
    <property type="entry name" value="tonB_Cterm"/>
    <property type="match status" value="1"/>
</dbReference>
<evidence type="ECO:0000313" key="12">
    <source>
        <dbReference type="EMBL" id="MEL5995907.1"/>
    </source>
</evidence>
<name>A0ABU9LYR6_9BACT</name>
<evidence type="ECO:0000256" key="9">
    <source>
        <dbReference type="ARBA" id="ARBA00023136"/>
    </source>
</evidence>
<organism evidence="12 13">
    <name type="scientific">Hymenobacter segetis</name>
    <dbReference type="NCBI Taxonomy" id="2025509"/>
    <lineage>
        <taxon>Bacteria</taxon>
        <taxon>Pseudomonadati</taxon>
        <taxon>Bacteroidota</taxon>
        <taxon>Cytophagia</taxon>
        <taxon>Cytophagales</taxon>
        <taxon>Hymenobacteraceae</taxon>
        <taxon>Hymenobacter</taxon>
    </lineage>
</organism>
<protein>
    <submittedName>
        <fullName evidence="12">TonB family protein</fullName>
    </submittedName>
</protein>
<keyword evidence="10" id="KW-0732">Signal</keyword>
<sequence length="252" mass="28248">MTKFWSTLPILASLATAPAAAQQPVPPTRHELLDSTHAVIATATGARYRRDIEYADSVRGVVREFTLAGQMLRQSHYENLRTQRLDGLTEAWWPNGQLCLREEYTHGKRLGELRLYYENGQLKRRAQYGESGTSTGECYGPEGQLLPFFEYEVMPRYSRGDGGFMAIVQAISNNVKYPRDALKAKAEGRVFVKFVVTKRGEVAEIKIVKGVYPSIDQAALQAVRELRSFTPGQQDGQAVAVSFTVPITFRVQ</sequence>
<keyword evidence="9" id="KW-0472">Membrane</keyword>
<evidence type="ECO:0000256" key="8">
    <source>
        <dbReference type="ARBA" id="ARBA00022989"/>
    </source>
</evidence>
<dbReference type="SUPFAM" id="SSF74653">
    <property type="entry name" value="TolA/TonB C-terminal domain"/>
    <property type="match status" value="1"/>
</dbReference>
<evidence type="ECO:0000256" key="5">
    <source>
        <dbReference type="ARBA" id="ARBA00022519"/>
    </source>
</evidence>
<keyword evidence="8" id="KW-1133">Transmembrane helix</keyword>
<comment type="similarity">
    <text evidence="2">Belongs to the TonB family.</text>
</comment>
<feature type="signal peptide" evidence="10">
    <location>
        <begin position="1"/>
        <end position="21"/>
    </location>
</feature>
<evidence type="ECO:0000256" key="1">
    <source>
        <dbReference type="ARBA" id="ARBA00004383"/>
    </source>
</evidence>
<dbReference type="RefSeq" id="WP_342300037.1">
    <property type="nucleotide sequence ID" value="NZ_JBCEVZ010000051.1"/>
</dbReference>
<evidence type="ECO:0000256" key="7">
    <source>
        <dbReference type="ARBA" id="ARBA00022927"/>
    </source>
</evidence>
<keyword evidence="3" id="KW-0813">Transport</keyword>
<evidence type="ECO:0000259" key="11">
    <source>
        <dbReference type="PROSITE" id="PS52015"/>
    </source>
</evidence>
<feature type="domain" description="TonB C-terminal" evidence="11">
    <location>
        <begin position="162"/>
        <end position="252"/>
    </location>
</feature>
<dbReference type="SUPFAM" id="SSF82185">
    <property type="entry name" value="Histone H3 K4-specific methyltransferase SET7/9 N-terminal domain"/>
    <property type="match status" value="1"/>
</dbReference>
<comment type="subcellular location">
    <subcellularLocation>
        <location evidence="1">Cell inner membrane</location>
        <topology evidence="1">Single-pass membrane protein</topology>
        <orientation evidence="1">Periplasmic side</orientation>
    </subcellularLocation>
</comment>
<dbReference type="PROSITE" id="PS52015">
    <property type="entry name" value="TONB_CTD"/>
    <property type="match status" value="1"/>
</dbReference>
<dbReference type="InterPro" id="IPR006260">
    <property type="entry name" value="TonB/TolA_C"/>
</dbReference>
<proteinExistence type="inferred from homology"/>
<accession>A0ABU9LYR6</accession>
<evidence type="ECO:0000256" key="4">
    <source>
        <dbReference type="ARBA" id="ARBA00022475"/>
    </source>
</evidence>
<dbReference type="EMBL" id="JBCEVZ010000051">
    <property type="protein sequence ID" value="MEL5995907.1"/>
    <property type="molecule type" value="Genomic_DNA"/>
</dbReference>
<dbReference type="Gene3D" id="2.20.110.10">
    <property type="entry name" value="Histone H3 K4-specific methyltransferase SET7/9 N-terminal domain"/>
    <property type="match status" value="1"/>
</dbReference>
<dbReference type="Pfam" id="PF03544">
    <property type="entry name" value="TonB_C"/>
    <property type="match status" value="1"/>
</dbReference>
<dbReference type="Gene3D" id="3.30.1150.10">
    <property type="match status" value="1"/>
</dbReference>
<dbReference type="PANTHER" id="PTHR33446">
    <property type="entry name" value="PROTEIN TONB-RELATED"/>
    <property type="match status" value="1"/>
</dbReference>
<evidence type="ECO:0000313" key="13">
    <source>
        <dbReference type="Proteomes" id="UP001479606"/>
    </source>
</evidence>
<dbReference type="InterPro" id="IPR011652">
    <property type="entry name" value="MORN_2"/>
</dbReference>
<gene>
    <name evidence="12" type="ORF">AAFH49_16960</name>
</gene>
<evidence type="ECO:0000256" key="2">
    <source>
        <dbReference type="ARBA" id="ARBA00006555"/>
    </source>
</evidence>
<keyword evidence="6" id="KW-0812">Transmembrane</keyword>
<reference evidence="12 13" key="1">
    <citation type="journal article" date="2018" name="Arch. Microbiol.">
        <title>Hymenobacter segetis sp. nov., isolated from soil.</title>
        <authorList>
            <person name="Ten L.N."/>
            <person name="Lim S.J."/>
            <person name="Kim B.O."/>
            <person name="Kang I.K."/>
            <person name="Jung H.Y."/>
        </authorList>
    </citation>
    <scope>NUCLEOTIDE SEQUENCE [LARGE SCALE GENOMIC DNA]</scope>
    <source>
        <strain evidence="12 13">S7-3-11</strain>
    </source>
</reference>
<evidence type="ECO:0000256" key="10">
    <source>
        <dbReference type="SAM" id="SignalP"/>
    </source>
</evidence>
<dbReference type="Pfam" id="PF07661">
    <property type="entry name" value="MORN_2"/>
    <property type="match status" value="1"/>
</dbReference>
<feature type="chain" id="PRO_5047064290" evidence="10">
    <location>
        <begin position="22"/>
        <end position="252"/>
    </location>
</feature>
<evidence type="ECO:0000256" key="3">
    <source>
        <dbReference type="ARBA" id="ARBA00022448"/>
    </source>
</evidence>